<dbReference type="InterPro" id="IPR006091">
    <property type="entry name" value="Acyl-CoA_Oxase/DH_mid-dom"/>
</dbReference>
<reference evidence="17 18" key="1">
    <citation type="submission" date="2020-07" db="EMBL/GenBank/DDBJ databases">
        <title>Huge and variable diversity of episymbiotic CPR bacteria and DPANN archaea in groundwater ecosystems.</title>
        <authorList>
            <person name="He C.Y."/>
            <person name="Keren R."/>
            <person name="Whittaker M."/>
            <person name="Farag I.F."/>
            <person name="Doudna J."/>
            <person name="Cate J.H.D."/>
            <person name="Banfield J.F."/>
        </authorList>
    </citation>
    <scope>NUCLEOTIDE SEQUENCE [LARGE SCALE GENOMIC DNA]</scope>
    <source>
        <strain evidence="17">NC_groundwater_70_Ag_B-0.1um_54_66</strain>
    </source>
</reference>
<dbReference type="GO" id="GO:0004466">
    <property type="term" value="F:long-chain fatty acyl-CoA dehydrogenase activity"/>
    <property type="evidence" value="ECO:0007669"/>
    <property type="project" value="UniProtKB-EC"/>
</dbReference>
<evidence type="ECO:0000259" key="14">
    <source>
        <dbReference type="Pfam" id="PF02770"/>
    </source>
</evidence>
<evidence type="ECO:0000256" key="9">
    <source>
        <dbReference type="ARBA" id="ARBA00023002"/>
    </source>
</evidence>
<evidence type="ECO:0000313" key="17">
    <source>
        <dbReference type="EMBL" id="QQG37189.1"/>
    </source>
</evidence>
<evidence type="ECO:0000256" key="2">
    <source>
        <dbReference type="ARBA" id="ARBA00005005"/>
    </source>
</evidence>
<dbReference type="PANTHER" id="PTHR48083">
    <property type="entry name" value="MEDIUM-CHAIN SPECIFIC ACYL-COA DEHYDROGENASE, MITOCHONDRIAL-RELATED"/>
    <property type="match status" value="1"/>
</dbReference>
<evidence type="ECO:0000256" key="12">
    <source>
        <dbReference type="SAM" id="MobiDB-lite"/>
    </source>
</evidence>
<dbReference type="PANTHER" id="PTHR48083:SF33">
    <property type="entry name" value="ACYL-COENZYME A DEHYDROGENASE"/>
    <property type="match status" value="1"/>
</dbReference>
<evidence type="ECO:0000256" key="3">
    <source>
        <dbReference type="ARBA" id="ARBA00009347"/>
    </source>
</evidence>
<dbReference type="NCBIfam" id="NF007000">
    <property type="entry name" value="PRK09463.1"/>
    <property type="match status" value="1"/>
</dbReference>
<name>A0A7T5UHE2_9BACT</name>
<comment type="catalytic activity">
    <reaction evidence="10">
        <text>a medium-chain 2,3-saturated fatty acyl-CoA + oxidized [electron-transfer flavoprotein] + H(+) = a medium-chain (2E)-enoyl-CoA + reduced [electron-transfer flavoprotein]</text>
        <dbReference type="Rhea" id="RHEA:14477"/>
        <dbReference type="Rhea" id="RHEA-COMP:10685"/>
        <dbReference type="Rhea" id="RHEA-COMP:10686"/>
        <dbReference type="ChEBI" id="CHEBI:15378"/>
        <dbReference type="ChEBI" id="CHEBI:57692"/>
        <dbReference type="ChEBI" id="CHEBI:58307"/>
        <dbReference type="ChEBI" id="CHEBI:83723"/>
        <dbReference type="ChEBI" id="CHEBI:83726"/>
        <dbReference type="EC" id="1.3.8.7"/>
    </reaction>
</comment>
<dbReference type="FunFam" id="1.10.540.10:FF:000004">
    <property type="entry name" value="Acyl-CoA dehydrogenase"/>
    <property type="match status" value="1"/>
</dbReference>
<proteinExistence type="inferred from homology"/>
<evidence type="ECO:0000256" key="11">
    <source>
        <dbReference type="ARBA" id="ARBA00049247"/>
    </source>
</evidence>
<dbReference type="SUPFAM" id="SSF56645">
    <property type="entry name" value="Acyl-CoA dehydrogenase NM domain-like"/>
    <property type="match status" value="1"/>
</dbReference>
<dbReference type="GO" id="GO:0033539">
    <property type="term" value="P:fatty acid beta-oxidation using acyl-CoA dehydrogenase"/>
    <property type="evidence" value="ECO:0007669"/>
    <property type="project" value="InterPro"/>
</dbReference>
<dbReference type="CDD" id="cd00567">
    <property type="entry name" value="ACAD"/>
    <property type="match status" value="1"/>
</dbReference>
<comment type="catalytic activity">
    <reaction evidence="11">
        <text>a long-chain 2,3-saturated fatty acyl-CoA + oxidized [electron-transfer flavoprotein] + H(+) = a long-chain (2E)-enoyl-CoA + reduced [electron-transfer flavoprotein]</text>
        <dbReference type="Rhea" id="RHEA:17721"/>
        <dbReference type="Rhea" id="RHEA-COMP:10685"/>
        <dbReference type="Rhea" id="RHEA-COMP:10686"/>
        <dbReference type="ChEBI" id="CHEBI:15378"/>
        <dbReference type="ChEBI" id="CHEBI:57692"/>
        <dbReference type="ChEBI" id="CHEBI:58307"/>
        <dbReference type="ChEBI" id="CHEBI:83721"/>
        <dbReference type="ChEBI" id="CHEBI:83727"/>
        <dbReference type="EC" id="1.3.8.8"/>
    </reaction>
</comment>
<dbReference type="InterPro" id="IPR036250">
    <property type="entry name" value="AcylCo_DH-like_C"/>
</dbReference>
<protein>
    <recommendedName>
        <fullName evidence="6">Acyl-coenzyme A dehydrogenase</fullName>
        <ecNumber evidence="4">1.3.8.7</ecNumber>
        <ecNumber evidence="5">1.3.8.8</ecNumber>
    </recommendedName>
</protein>
<evidence type="ECO:0000256" key="8">
    <source>
        <dbReference type="ARBA" id="ARBA00022827"/>
    </source>
</evidence>
<dbReference type="NCBIfam" id="NF009586">
    <property type="entry name" value="PRK13026.1"/>
    <property type="match status" value="1"/>
</dbReference>
<dbReference type="Pfam" id="PF00441">
    <property type="entry name" value="Acyl-CoA_dh_1"/>
    <property type="match status" value="1"/>
</dbReference>
<keyword evidence="9 17" id="KW-0560">Oxidoreductase</keyword>
<dbReference type="Pfam" id="PF09317">
    <property type="entry name" value="ACDH_C"/>
    <property type="match status" value="1"/>
</dbReference>
<dbReference type="InterPro" id="IPR009075">
    <property type="entry name" value="AcylCo_DH/oxidase_C"/>
</dbReference>
<dbReference type="Gene3D" id="1.10.540.10">
    <property type="entry name" value="Acyl-CoA dehydrogenase/oxidase, N-terminal domain"/>
    <property type="match status" value="1"/>
</dbReference>
<feature type="domain" description="Acyl-CoA dehydrogenase C-terminal bacterial-type" evidence="16">
    <location>
        <begin position="464"/>
        <end position="739"/>
    </location>
</feature>
<dbReference type="Proteomes" id="UP000595362">
    <property type="component" value="Chromosome"/>
</dbReference>
<feature type="domain" description="Acyl-CoA dehydrogenase/oxidase C-terminal" evidence="13">
    <location>
        <begin position="303"/>
        <end position="453"/>
    </location>
</feature>
<sequence length="774" mass="85068">MFKAFKTAYRFATDWDNQSLAFFKKSREAITPTQWAALDKGTVGFEGTIFKGKPDWKSLLEREAPSLTPEEQSFLDNETEELCNMIDDWKVREELKDLEPRVWDYLKTKGFFGLVISKEYGGKGFSAQGHAAIVSKIASRCATAGATAMVPNSLGPGELLAHYGTAEQKNHYLPRLANGRDIPGFALTSPQAGSDATNQADEGTVFKGEDGKLYIRMNWDKRYTTLAPVATVIGVAFNLKDPDNLLGGGEDRGITLALVPADTPGVDNKHRHRPPYPFMNGPHWGKDVVVPVDAIIGGASQAGNGWNMLVDCLSIGRAISLPAGAGGLAKYALRVTTAYAAIRKQFNTSLAEMGGIQEQIGKMAALTYSLDAARMGPLQDMDLDKTHSTRPAVSSAILKYHTTEASRTIADAAVEVHGGKGVVEGPDNPVSHLRHTIPVSTTVEGANIMTRNLMIFGQGIFVGHPYALNEMKAGENGTAKQAGQLLRGHIKHVFSSAARGFFHGLTGGYLTATPHNGPDAPFYRQINRMSAQFATLADASMALLGPRLVREERTSARHGDILSHLYLASLTLRRFNYEGRQDDDIPLMQRAVQHHLYEAERAMEELIRNHPSVLVRGLRRIFHPVSWISKPLDRLDKKITEAICRPSPTRDRLTSGLFMPSAQGEYMTRLETALKLVAESAPHEATLARAQKKGLLKKDVSFSDLVEEAADLNIINAEVRNLLQRTQAAREDIIQVNHFPMEWDGPAMTPASSGKTHDKTRHENAQRYSRPYNP</sequence>
<dbReference type="UniPathway" id="UPA00659"/>
<dbReference type="InterPro" id="IPR050741">
    <property type="entry name" value="Acyl-CoA_dehydrogenase"/>
</dbReference>
<dbReference type="Gene3D" id="1.20.140.10">
    <property type="entry name" value="Butyryl-CoA Dehydrogenase, subunit A, domain 3"/>
    <property type="match status" value="1"/>
</dbReference>
<dbReference type="GO" id="GO:0005737">
    <property type="term" value="C:cytoplasm"/>
    <property type="evidence" value="ECO:0007669"/>
    <property type="project" value="TreeGrafter"/>
</dbReference>
<comment type="cofactor">
    <cofactor evidence="1">
        <name>FAD</name>
        <dbReference type="ChEBI" id="CHEBI:57692"/>
    </cofactor>
</comment>
<evidence type="ECO:0000256" key="5">
    <source>
        <dbReference type="ARBA" id="ARBA00012040"/>
    </source>
</evidence>
<evidence type="ECO:0000259" key="15">
    <source>
        <dbReference type="Pfam" id="PF02771"/>
    </source>
</evidence>
<evidence type="ECO:0000256" key="4">
    <source>
        <dbReference type="ARBA" id="ARBA00012033"/>
    </source>
</evidence>
<evidence type="ECO:0000259" key="16">
    <source>
        <dbReference type="Pfam" id="PF09317"/>
    </source>
</evidence>
<dbReference type="InterPro" id="IPR013786">
    <property type="entry name" value="AcylCoA_DH/ox_N"/>
</dbReference>
<dbReference type="EC" id="1.3.8.8" evidence="5"/>
<accession>A0A7T5UHE2</accession>
<evidence type="ECO:0000259" key="13">
    <source>
        <dbReference type="Pfam" id="PF00441"/>
    </source>
</evidence>
<feature type="domain" description="Acyl-CoA dehydrogenase/oxidase N-terminal" evidence="15">
    <location>
        <begin position="80"/>
        <end position="179"/>
    </location>
</feature>
<evidence type="ECO:0000313" key="18">
    <source>
        <dbReference type="Proteomes" id="UP000595362"/>
    </source>
</evidence>
<organism evidence="17 18">
    <name type="scientific">Micavibrio aeruginosavorus</name>
    <dbReference type="NCBI Taxonomy" id="349221"/>
    <lineage>
        <taxon>Bacteria</taxon>
        <taxon>Pseudomonadati</taxon>
        <taxon>Bdellovibrionota</taxon>
        <taxon>Bdellovibrionia</taxon>
        <taxon>Bdellovibrionales</taxon>
        <taxon>Pseudobdellovibrionaceae</taxon>
        <taxon>Micavibrio</taxon>
    </lineage>
</organism>
<comment type="pathway">
    <text evidence="2">Lipid metabolism; fatty acid beta-oxidation.</text>
</comment>
<dbReference type="GO" id="GO:0050660">
    <property type="term" value="F:flavin adenine dinucleotide binding"/>
    <property type="evidence" value="ECO:0007669"/>
    <property type="project" value="InterPro"/>
</dbReference>
<evidence type="ECO:0000256" key="6">
    <source>
        <dbReference type="ARBA" id="ARBA00020144"/>
    </source>
</evidence>
<dbReference type="InterPro" id="IPR015396">
    <property type="entry name" value="FadE_C"/>
</dbReference>
<dbReference type="InterPro" id="IPR037069">
    <property type="entry name" value="AcylCoA_DH/ox_N_sf"/>
</dbReference>
<feature type="compositionally biased region" description="Basic and acidic residues" evidence="12">
    <location>
        <begin position="755"/>
        <end position="765"/>
    </location>
</feature>
<feature type="region of interest" description="Disordered" evidence="12">
    <location>
        <begin position="742"/>
        <end position="774"/>
    </location>
</feature>
<feature type="domain" description="Acyl-CoA oxidase/dehydrogenase middle" evidence="14">
    <location>
        <begin position="184"/>
        <end position="271"/>
    </location>
</feature>
<dbReference type="Gene3D" id="2.40.110.10">
    <property type="entry name" value="Butyryl-CoA Dehydrogenase, subunit A, domain 2"/>
    <property type="match status" value="1"/>
</dbReference>
<dbReference type="Pfam" id="PF02770">
    <property type="entry name" value="Acyl-CoA_dh_M"/>
    <property type="match status" value="1"/>
</dbReference>
<dbReference type="AlphaFoldDB" id="A0A7T5UHE2"/>
<dbReference type="GO" id="GO:0070991">
    <property type="term" value="F:medium-chain fatty acyl-CoA dehydrogenase activity"/>
    <property type="evidence" value="ECO:0007669"/>
    <property type="project" value="UniProtKB-EC"/>
</dbReference>
<evidence type="ECO:0000256" key="10">
    <source>
        <dbReference type="ARBA" id="ARBA00047882"/>
    </source>
</evidence>
<gene>
    <name evidence="17" type="ORF">HYS17_05355</name>
</gene>
<dbReference type="InterPro" id="IPR046373">
    <property type="entry name" value="Acyl-CoA_Oxase/DH_mid-dom_sf"/>
</dbReference>
<dbReference type="Pfam" id="PF02771">
    <property type="entry name" value="Acyl-CoA_dh_N"/>
    <property type="match status" value="1"/>
</dbReference>
<keyword evidence="8" id="KW-0274">FAD</keyword>
<dbReference type="EC" id="1.3.8.7" evidence="4"/>
<evidence type="ECO:0000256" key="1">
    <source>
        <dbReference type="ARBA" id="ARBA00001974"/>
    </source>
</evidence>
<comment type="similarity">
    <text evidence="3">Belongs to the acyl-CoA dehydrogenase family.</text>
</comment>
<keyword evidence="7" id="KW-0285">Flavoprotein</keyword>
<evidence type="ECO:0000256" key="7">
    <source>
        <dbReference type="ARBA" id="ARBA00022630"/>
    </source>
</evidence>
<dbReference type="SUPFAM" id="SSF47203">
    <property type="entry name" value="Acyl-CoA dehydrogenase C-terminal domain-like"/>
    <property type="match status" value="1"/>
</dbReference>
<dbReference type="EMBL" id="CP066681">
    <property type="protein sequence ID" value="QQG37189.1"/>
    <property type="molecule type" value="Genomic_DNA"/>
</dbReference>
<dbReference type="InterPro" id="IPR009100">
    <property type="entry name" value="AcylCoA_DH/oxidase_NM_dom_sf"/>
</dbReference>